<reference evidence="1 2" key="1">
    <citation type="submission" date="2019-06" db="EMBL/GenBank/DDBJ databases">
        <title>Evolution of Burkholderia multivorans in the lungs of Cystic Fibrosis patients.</title>
        <authorList>
            <person name="Moreira L.M."/>
        </authorList>
    </citation>
    <scope>NUCLEOTIDE SEQUENCE [LARGE SCALE GENOMIC DNA]</scope>
    <source>
        <strain evidence="1 2">VC13239</strain>
    </source>
</reference>
<gene>
    <name evidence="1" type="ORF">FEQ00_06255</name>
</gene>
<dbReference type="RefSeq" id="WP_175897067.1">
    <property type="nucleotide sequence ID" value="NZ_CADFDQ010000031.1"/>
</dbReference>
<accession>A0ABU2ED25</accession>
<dbReference type="EMBL" id="VJSY01000071">
    <property type="protein sequence ID" value="MDR8757795.1"/>
    <property type="molecule type" value="Genomic_DNA"/>
</dbReference>
<keyword evidence="2" id="KW-1185">Reference proteome</keyword>
<protein>
    <submittedName>
        <fullName evidence="1">Uncharacterized protein</fullName>
    </submittedName>
</protein>
<comment type="caution">
    <text evidence="1">The sequence shown here is derived from an EMBL/GenBank/DDBJ whole genome shotgun (WGS) entry which is preliminary data.</text>
</comment>
<dbReference type="Proteomes" id="UP001248067">
    <property type="component" value="Unassembled WGS sequence"/>
</dbReference>
<evidence type="ECO:0000313" key="1">
    <source>
        <dbReference type="EMBL" id="MDR8757795.1"/>
    </source>
</evidence>
<name>A0ABU2ED25_9BURK</name>
<organism evidence="1 2">
    <name type="scientific">Burkholderia pseudomultivorans</name>
    <dbReference type="NCBI Taxonomy" id="1207504"/>
    <lineage>
        <taxon>Bacteria</taxon>
        <taxon>Pseudomonadati</taxon>
        <taxon>Pseudomonadota</taxon>
        <taxon>Betaproteobacteria</taxon>
        <taxon>Burkholderiales</taxon>
        <taxon>Burkholderiaceae</taxon>
        <taxon>Burkholderia</taxon>
        <taxon>Burkholderia cepacia complex</taxon>
    </lineage>
</organism>
<evidence type="ECO:0000313" key="2">
    <source>
        <dbReference type="Proteomes" id="UP001248067"/>
    </source>
</evidence>
<proteinExistence type="predicted"/>
<sequence>MSYVTLSQSELDELLAASNAPNSAVRIWTTDHALKITLAKVVAMSNFKALASLGRQGMGSFDGSTKTLTIPLRDKAGFTTGEKVYGEPVMSDAHGYVFCESWNGCAAILGMHYDQKDGLLKLVRRLAGGKVKTFSSPRAEAAARREASQKRRAAASASIAREVWSDDEGDMVLVGEGWNR</sequence>